<dbReference type="Gene3D" id="3.30.479.30">
    <property type="entry name" value="Band 7 domain"/>
    <property type="match status" value="1"/>
</dbReference>
<feature type="domain" description="Band 7" evidence="6">
    <location>
        <begin position="87"/>
        <end position="269"/>
    </location>
</feature>
<dbReference type="CDD" id="cd03399">
    <property type="entry name" value="SPFH_flotillin"/>
    <property type="match status" value="1"/>
</dbReference>
<proteinExistence type="inferred from homology"/>
<gene>
    <name evidence="7" type="ORF">NEZAVI_LOCUS10431</name>
</gene>
<dbReference type="GO" id="GO:0072659">
    <property type="term" value="P:protein localization to plasma membrane"/>
    <property type="evidence" value="ECO:0007669"/>
    <property type="project" value="TreeGrafter"/>
</dbReference>
<dbReference type="Proteomes" id="UP001152798">
    <property type="component" value="Chromosome 5"/>
</dbReference>
<comment type="subcellular location">
    <subcellularLocation>
        <location evidence="1">Membrane</location>
    </subcellularLocation>
</comment>
<dbReference type="Pfam" id="PF01145">
    <property type="entry name" value="Band_7"/>
    <property type="match status" value="1"/>
</dbReference>
<keyword evidence="5" id="KW-0175">Coiled coil</keyword>
<dbReference type="GO" id="GO:0002020">
    <property type="term" value="F:protease binding"/>
    <property type="evidence" value="ECO:0007669"/>
    <property type="project" value="TreeGrafter"/>
</dbReference>
<keyword evidence="3" id="KW-0472">Membrane</keyword>
<name>A0A9P0HGL8_NEZVI</name>
<dbReference type="InterPro" id="IPR036013">
    <property type="entry name" value="Band_7/SPFH_dom_sf"/>
</dbReference>
<protein>
    <recommendedName>
        <fullName evidence="6">Band 7 domain-containing protein</fullName>
    </recommendedName>
</protein>
<evidence type="ECO:0000256" key="3">
    <source>
        <dbReference type="ARBA" id="ARBA00023136"/>
    </source>
</evidence>
<dbReference type="PANTHER" id="PTHR13806">
    <property type="entry name" value="FLOTILLIN-RELATED"/>
    <property type="match status" value="1"/>
</dbReference>
<dbReference type="GO" id="GO:0016600">
    <property type="term" value="C:flotillin complex"/>
    <property type="evidence" value="ECO:0007669"/>
    <property type="project" value="TreeGrafter"/>
</dbReference>
<evidence type="ECO:0000256" key="4">
    <source>
        <dbReference type="RuleBase" id="RU366054"/>
    </source>
</evidence>
<dbReference type="OrthoDB" id="6080404at2759"/>
<evidence type="ECO:0000313" key="7">
    <source>
        <dbReference type="EMBL" id="CAH1401402.1"/>
    </source>
</evidence>
<organism evidence="7 8">
    <name type="scientific">Nezara viridula</name>
    <name type="common">Southern green stink bug</name>
    <name type="synonym">Cimex viridulus</name>
    <dbReference type="NCBI Taxonomy" id="85310"/>
    <lineage>
        <taxon>Eukaryota</taxon>
        <taxon>Metazoa</taxon>
        <taxon>Ecdysozoa</taxon>
        <taxon>Arthropoda</taxon>
        <taxon>Hexapoda</taxon>
        <taxon>Insecta</taxon>
        <taxon>Pterygota</taxon>
        <taxon>Neoptera</taxon>
        <taxon>Paraneoptera</taxon>
        <taxon>Hemiptera</taxon>
        <taxon>Heteroptera</taxon>
        <taxon>Panheteroptera</taxon>
        <taxon>Pentatomomorpha</taxon>
        <taxon>Pentatomoidea</taxon>
        <taxon>Pentatomidae</taxon>
        <taxon>Pentatominae</taxon>
        <taxon>Nezara</taxon>
    </lineage>
</organism>
<keyword evidence="8" id="KW-1185">Reference proteome</keyword>
<dbReference type="AlphaFoldDB" id="A0A9P0HGL8"/>
<feature type="coiled-coil region" evidence="5">
    <location>
        <begin position="216"/>
        <end position="283"/>
    </location>
</feature>
<accession>A0A9P0HGL8</accession>
<dbReference type="InterPro" id="IPR027705">
    <property type="entry name" value="Flotillin_fam"/>
</dbReference>
<dbReference type="PANTHER" id="PTHR13806:SF46">
    <property type="entry name" value="FLOTILLIN-1-RELATED"/>
    <property type="match status" value="1"/>
</dbReference>
<dbReference type="GO" id="GO:0045661">
    <property type="term" value="P:regulation of myoblast differentiation"/>
    <property type="evidence" value="ECO:0007669"/>
    <property type="project" value="TreeGrafter"/>
</dbReference>
<reference evidence="7" key="1">
    <citation type="submission" date="2022-01" db="EMBL/GenBank/DDBJ databases">
        <authorList>
            <person name="King R."/>
        </authorList>
    </citation>
    <scope>NUCLEOTIDE SEQUENCE</scope>
</reference>
<evidence type="ECO:0000259" key="6">
    <source>
        <dbReference type="SMART" id="SM00244"/>
    </source>
</evidence>
<evidence type="ECO:0000313" key="8">
    <source>
        <dbReference type="Proteomes" id="UP001152798"/>
    </source>
</evidence>
<dbReference type="SUPFAM" id="SSF117892">
    <property type="entry name" value="Band 7/SPFH domain"/>
    <property type="match status" value="1"/>
</dbReference>
<comment type="similarity">
    <text evidence="2 4">Belongs to the band 7/mec-2 family. Flotillin subfamily.</text>
</comment>
<evidence type="ECO:0000256" key="1">
    <source>
        <dbReference type="ARBA" id="ARBA00004370"/>
    </source>
</evidence>
<dbReference type="InterPro" id="IPR001107">
    <property type="entry name" value="Band_7"/>
</dbReference>
<evidence type="ECO:0000256" key="2">
    <source>
        <dbReference type="ARBA" id="ARBA00007161"/>
    </source>
</evidence>
<dbReference type="SMART" id="SM00244">
    <property type="entry name" value="PHB"/>
    <property type="match status" value="1"/>
</dbReference>
<dbReference type="GO" id="GO:0031410">
    <property type="term" value="C:cytoplasmic vesicle"/>
    <property type="evidence" value="ECO:0007669"/>
    <property type="project" value="TreeGrafter"/>
</dbReference>
<dbReference type="EMBL" id="OV725081">
    <property type="protein sequence ID" value="CAH1401402.1"/>
    <property type="molecule type" value="Genomic_DNA"/>
</dbReference>
<sequence>MGNLYVVGPNKAVIVSGGFRNKRKKKIVVGGWAWAWSGVSDVQKLSLNLMTLIPKCEGVETSFGVPLTVSGVAQCKFMNDQKLLEIAAEQFLGKGVKQIKETIRMTLEGHLRSILGTLTVEEIYKDREKFASLVREVAAPDVGKMGIQILSFTIRDIYDNVQYLHSLGKAQTAVVKKDADVGVAESERDAGVKESLCKKMSMDVQYEMSSRIENNRREYELQKSDFMQQVSRAQAEARLAYELQATKIRQQIRNEELQIDIVERRKQIEIEEQEVTRKELELNGTIRLPAEAESYRLQTIAEGKRTHEIETAVAEKESITKKGLAEADVISNVGKAEANMMLMKATVFKSYGHAAITSLILDSLPKLTAEVSSPLAKTEDIVIVGGSDQVTAQIVKKNTQRISLNNLKNQTKHCIAYSLHRTSQNI</sequence>
<evidence type="ECO:0000256" key="5">
    <source>
        <dbReference type="SAM" id="Coils"/>
    </source>
</evidence>